<dbReference type="Proteomes" id="UP001056648">
    <property type="component" value="Chromosome 1"/>
</dbReference>
<feature type="region of interest" description="Disordered" evidence="1">
    <location>
        <begin position="86"/>
        <end position="131"/>
    </location>
</feature>
<evidence type="ECO:0000256" key="1">
    <source>
        <dbReference type="SAM" id="MobiDB-lite"/>
    </source>
</evidence>
<reference evidence="2" key="1">
    <citation type="submission" date="2022-06" db="EMBL/GenBank/DDBJ databases">
        <title>Complete genome sequence and characterization of Cupriavidus gilardii QJ1 isolated from contaminating cells.</title>
        <authorList>
            <person name="Qi J."/>
        </authorList>
    </citation>
    <scope>NUCLEOTIDE SEQUENCE</scope>
    <source>
        <strain evidence="2">QJ1</strain>
    </source>
</reference>
<organism evidence="2 3">
    <name type="scientific">Cupriavidus gilardii</name>
    <dbReference type="NCBI Taxonomy" id="82541"/>
    <lineage>
        <taxon>Bacteria</taxon>
        <taxon>Pseudomonadati</taxon>
        <taxon>Pseudomonadota</taxon>
        <taxon>Betaproteobacteria</taxon>
        <taxon>Burkholderiales</taxon>
        <taxon>Burkholderiaceae</taxon>
        <taxon>Cupriavidus</taxon>
    </lineage>
</organism>
<dbReference type="EMBL" id="CP098735">
    <property type="protein sequence ID" value="USE77212.1"/>
    <property type="molecule type" value="Genomic_DNA"/>
</dbReference>
<dbReference type="InterPro" id="IPR058891">
    <property type="entry name" value="CPPA"/>
</dbReference>
<proteinExistence type="predicted"/>
<evidence type="ECO:0000313" key="3">
    <source>
        <dbReference type="Proteomes" id="UP001056648"/>
    </source>
</evidence>
<sequence>MEDLIRIQNEYDRLVLRWLRQQVGDDAVRLAARRLNGESKPYVSEVCRALDIRPPARSAFRMEAARTNRAVGERYLARIRQILSGSSADGHRAADTASRQRQAPAQPALPFGQGFAFGGGLTVREPTAGAR</sequence>
<protein>
    <submittedName>
        <fullName evidence="2">Uncharacterized protein</fullName>
    </submittedName>
</protein>
<keyword evidence="3" id="KW-1185">Reference proteome</keyword>
<evidence type="ECO:0000313" key="2">
    <source>
        <dbReference type="EMBL" id="USE77212.1"/>
    </source>
</evidence>
<dbReference type="Pfam" id="PF25860">
    <property type="entry name" value="CPPA"/>
    <property type="match status" value="1"/>
</dbReference>
<name>A0ABY4VJ91_9BURK</name>
<feature type="compositionally biased region" description="Low complexity" evidence="1">
    <location>
        <begin position="99"/>
        <end position="108"/>
    </location>
</feature>
<gene>
    <name evidence="2" type="ORF">NDR89_08125</name>
</gene>
<dbReference type="RefSeq" id="WP_252251683.1">
    <property type="nucleotide sequence ID" value="NZ_CP098735.1"/>
</dbReference>
<accession>A0ABY4VJ91</accession>